<dbReference type="SMART" id="SM00271">
    <property type="entry name" value="DnaJ"/>
    <property type="match status" value="1"/>
</dbReference>
<feature type="compositionally biased region" description="Low complexity" evidence="1">
    <location>
        <begin position="17"/>
        <end position="29"/>
    </location>
</feature>
<name>A0ABT8QZA4_9BACT</name>
<dbReference type="EMBL" id="JAUKPO010000001">
    <property type="protein sequence ID" value="MDO1445172.1"/>
    <property type="molecule type" value="Genomic_DNA"/>
</dbReference>
<proteinExistence type="predicted"/>
<evidence type="ECO:0000313" key="3">
    <source>
        <dbReference type="EMBL" id="MDO1445172.1"/>
    </source>
</evidence>
<evidence type="ECO:0000313" key="4">
    <source>
        <dbReference type="Proteomes" id="UP001168528"/>
    </source>
</evidence>
<dbReference type="PRINTS" id="PR00625">
    <property type="entry name" value="JDOMAIN"/>
</dbReference>
<dbReference type="InterPro" id="IPR036869">
    <property type="entry name" value="J_dom_sf"/>
</dbReference>
<reference evidence="3" key="1">
    <citation type="submission" date="2023-07" db="EMBL/GenBank/DDBJ databases">
        <title>The genome sequence of Rhodocytophaga aerolata KACC 12507.</title>
        <authorList>
            <person name="Zhang X."/>
        </authorList>
    </citation>
    <scope>NUCLEOTIDE SEQUENCE</scope>
    <source>
        <strain evidence="3">KACC 12507</strain>
    </source>
</reference>
<feature type="region of interest" description="Disordered" evidence="1">
    <location>
        <begin position="17"/>
        <end position="50"/>
    </location>
</feature>
<dbReference type="Proteomes" id="UP001168528">
    <property type="component" value="Unassembled WGS sequence"/>
</dbReference>
<dbReference type="PANTHER" id="PTHR45090">
    <property type="entry name" value="CHAPERONE PROTEIN DNAJ 20 CHLOROPLASTIC"/>
    <property type="match status" value="1"/>
</dbReference>
<accession>A0ABT8QZA4</accession>
<dbReference type="SUPFAM" id="SSF46565">
    <property type="entry name" value="Chaperone J-domain"/>
    <property type="match status" value="1"/>
</dbReference>
<sequence length="117" mass="13743">MLFNRFIRILKSNLLQNQSPPQASSAEQSYTNAQSGNRQQQQTASFQENKQENTYYRALEVTPGTSFDDIKASYKKLVKKYHPDLFHNNPEKRRYAEVVTQQINEAYAYFEQKMGMH</sequence>
<feature type="compositionally biased region" description="Polar residues" evidence="1">
    <location>
        <begin position="30"/>
        <end position="50"/>
    </location>
</feature>
<dbReference type="InterPro" id="IPR001623">
    <property type="entry name" value="DnaJ_domain"/>
</dbReference>
<dbReference type="Pfam" id="PF00226">
    <property type="entry name" value="DnaJ"/>
    <property type="match status" value="1"/>
</dbReference>
<feature type="domain" description="J" evidence="2">
    <location>
        <begin position="54"/>
        <end position="115"/>
    </location>
</feature>
<protein>
    <submittedName>
        <fullName evidence="3">J domain-containing protein</fullName>
    </submittedName>
</protein>
<gene>
    <name evidence="3" type="ORF">Q0590_02865</name>
</gene>
<evidence type="ECO:0000259" key="2">
    <source>
        <dbReference type="PROSITE" id="PS50076"/>
    </source>
</evidence>
<evidence type="ECO:0000256" key="1">
    <source>
        <dbReference type="SAM" id="MobiDB-lite"/>
    </source>
</evidence>
<dbReference type="CDD" id="cd06257">
    <property type="entry name" value="DnaJ"/>
    <property type="match status" value="1"/>
</dbReference>
<comment type="caution">
    <text evidence="3">The sequence shown here is derived from an EMBL/GenBank/DDBJ whole genome shotgun (WGS) entry which is preliminary data.</text>
</comment>
<dbReference type="RefSeq" id="WP_302035966.1">
    <property type="nucleotide sequence ID" value="NZ_JAUKPO010000001.1"/>
</dbReference>
<dbReference type="Gene3D" id="1.10.287.110">
    <property type="entry name" value="DnaJ domain"/>
    <property type="match status" value="1"/>
</dbReference>
<keyword evidence="4" id="KW-1185">Reference proteome</keyword>
<dbReference type="PANTHER" id="PTHR45090:SF4">
    <property type="entry name" value="J DOMAIN-CONTAINING PROTEIN"/>
    <property type="match status" value="1"/>
</dbReference>
<organism evidence="3 4">
    <name type="scientific">Rhodocytophaga aerolata</name>
    <dbReference type="NCBI Taxonomy" id="455078"/>
    <lineage>
        <taxon>Bacteria</taxon>
        <taxon>Pseudomonadati</taxon>
        <taxon>Bacteroidota</taxon>
        <taxon>Cytophagia</taxon>
        <taxon>Cytophagales</taxon>
        <taxon>Rhodocytophagaceae</taxon>
        <taxon>Rhodocytophaga</taxon>
    </lineage>
</organism>
<dbReference type="InterPro" id="IPR053232">
    <property type="entry name" value="DnaJ_C/III_chloroplastic"/>
</dbReference>
<dbReference type="PROSITE" id="PS50076">
    <property type="entry name" value="DNAJ_2"/>
    <property type="match status" value="1"/>
</dbReference>